<gene>
    <name evidence="1" type="ORF">CCAP1982_LOCUS4075</name>
</gene>
<reference evidence="1" key="1">
    <citation type="submission" date="2020-11" db="EMBL/GenBank/DDBJ databases">
        <authorList>
            <person name="Whitehead M."/>
        </authorList>
    </citation>
    <scope>NUCLEOTIDE SEQUENCE</scope>
    <source>
        <strain evidence="1">EGII</strain>
    </source>
</reference>
<keyword evidence="2" id="KW-1185">Reference proteome</keyword>
<comment type="caution">
    <text evidence="1">The sequence shown here is derived from an EMBL/GenBank/DDBJ whole genome shotgun (WGS) entry which is preliminary data.</text>
</comment>
<accession>A0A811UBA7</accession>
<dbReference type="Proteomes" id="UP000606786">
    <property type="component" value="Unassembled WGS sequence"/>
</dbReference>
<proteinExistence type="predicted"/>
<feature type="non-terminal residue" evidence="1">
    <location>
        <position position="1"/>
    </location>
</feature>
<protein>
    <submittedName>
        <fullName evidence="1">(Mediterranean fruit fly) hypothetical protein</fullName>
    </submittedName>
</protein>
<evidence type="ECO:0000313" key="1">
    <source>
        <dbReference type="EMBL" id="CAD6995356.1"/>
    </source>
</evidence>
<sequence>AEKLRLYQCRAVTVAFAEMKNTVTASKLCNVNTTNGNSDSDFTITIATIAMPTGKQKKWQLTVCATKQSLQQWLRPSNNCGGRGGYIGGFYVGANAGSNCCSICEN</sequence>
<dbReference type="AlphaFoldDB" id="A0A811UBA7"/>
<organism evidence="1 2">
    <name type="scientific">Ceratitis capitata</name>
    <name type="common">Mediterranean fruit fly</name>
    <name type="synonym">Tephritis capitata</name>
    <dbReference type="NCBI Taxonomy" id="7213"/>
    <lineage>
        <taxon>Eukaryota</taxon>
        <taxon>Metazoa</taxon>
        <taxon>Ecdysozoa</taxon>
        <taxon>Arthropoda</taxon>
        <taxon>Hexapoda</taxon>
        <taxon>Insecta</taxon>
        <taxon>Pterygota</taxon>
        <taxon>Neoptera</taxon>
        <taxon>Endopterygota</taxon>
        <taxon>Diptera</taxon>
        <taxon>Brachycera</taxon>
        <taxon>Muscomorpha</taxon>
        <taxon>Tephritoidea</taxon>
        <taxon>Tephritidae</taxon>
        <taxon>Ceratitis</taxon>
        <taxon>Ceratitis</taxon>
    </lineage>
</organism>
<dbReference type="EMBL" id="CAJHJT010000001">
    <property type="protein sequence ID" value="CAD6995356.1"/>
    <property type="molecule type" value="Genomic_DNA"/>
</dbReference>
<evidence type="ECO:0000313" key="2">
    <source>
        <dbReference type="Proteomes" id="UP000606786"/>
    </source>
</evidence>
<name>A0A811UBA7_CERCA</name>